<evidence type="ECO:0000259" key="5">
    <source>
        <dbReference type="Pfam" id="PF00296"/>
    </source>
</evidence>
<keyword evidence="2" id="KW-0288">FMN</keyword>
<dbReference type="PANTHER" id="PTHR42847:SF4">
    <property type="entry name" value="ALKANESULFONATE MONOOXYGENASE-RELATED"/>
    <property type="match status" value="1"/>
</dbReference>
<dbReference type="Gene3D" id="3.20.20.30">
    <property type="entry name" value="Luciferase-like domain"/>
    <property type="match status" value="1"/>
</dbReference>
<dbReference type="PANTHER" id="PTHR42847">
    <property type="entry name" value="ALKANESULFONATE MONOOXYGENASE"/>
    <property type="match status" value="1"/>
</dbReference>
<dbReference type="eggNOG" id="COG2141">
    <property type="taxonomic scope" value="Bacteria"/>
</dbReference>
<organism evidence="6 7">
    <name type="scientific">Gordonia effusa NBRC 100432</name>
    <dbReference type="NCBI Taxonomy" id="1077974"/>
    <lineage>
        <taxon>Bacteria</taxon>
        <taxon>Bacillati</taxon>
        <taxon>Actinomycetota</taxon>
        <taxon>Actinomycetes</taxon>
        <taxon>Mycobacteriales</taxon>
        <taxon>Gordoniaceae</taxon>
        <taxon>Gordonia</taxon>
    </lineage>
</organism>
<dbReference type="InterPro" id="IPR011251">
    <property type="entry name" value="Luciferase-like_dom"/>
</dbReference>
<dbReference type="AlphaFoldDB" id="H0QXL2"/>
<dbReference type="NCBIfam" id="TIGR03621">
    <property type="entry name" value="F420_MSMEG_2516"/>
    <property type="match status" value="1"/>
</dbReference>
<dbReference type="Proteomes" id="UP000035034">
    <property type="component" value="Unassembled WGS sequence"/>
</dbReference>
<keyword evidence="3" id="KW-0560">Oxidoreductase</keyword>
<protein>
    <recommendedName>
        <fullName evidence="5">Luciferase-like domain-containing protein</fullName>
    </recommendedName>
</protein>
<dbReference type="STRING" id="1077974.GOEFS_036_00010"/>
<keyword evidence="4" id="KW-0503">Monooxygenase</keyword>
<dbReference type="RefSeq" id="WP_007316901.1">
    <property type="nucleotide sequence ID" value="NZ_BAEH01000036.1"/>
</dbReference>
<accession>H0QXL2</accession>
<dbReference type="InterPro" id="IPR019923">
    <property type="entry name" value="Lucif-like_OxRdtase_MSMEG_2516"/>
</dbReference>
<evidence type="ECO:0000256" key="2">
    <source>
        <dbReference type="ARBA" id="ARBA00022643"/>
    </source>
</evidence>
<comment type="caution">
    <text evidence="6">The sequence shown here is derived from an EMBL/GenBank/DDBJ whole genome shotgun (WGS) entry which is preliminary data.</text>
</comment>
<dbReference type="SUPFAM" id="SSF51679">
    <property type="entry name" value="Bacterial luciferase-like"/>
    <property type="match status" value="1"/>
</dbReference>
<dbReference type="GO" id="GO:0046306">
    <property type="term" value="P:alkanesulfonate catabolic process"/>
    <property type="evidence" value="ECO:0007669"/>
    <property type="project" value="TreeGrafter"/>
</dbReference>
<sequence>MPVTHPFRFGLGKIEIPSPDLWQKKVIEAESQGFDIVLVPDHLGRTAPFPALVSAAAVSDLRIGTFVLNSGFYNSHLLARDVATTDQLSNGRFELGLGTGYVHEEFAALGLDPGSPKDRVDALERTLTELHAIFDDPDSLPRPAQDHVPLLVAGNGDRVLRIAAQHADIVGFIGMRYDPTAFGGLRPITHDQFAERIAYFDDVAGARNNSIERNLLIQTVVQTTDREAAFDHISQTQLPIPREELENSPLFLIGETSDIVDQIHRLREDYGISYITVMDICQDAFVPVLERLGGL</sequence>
<gene>
    <name evidence="6" type="ORF">GOEFS_036_00010</name>
</gene>
<evidence type="ECO:0000256" key="4">
    <source>
        <dbReference type="ARBA" id="ARBA00023033"/>
    </source>
</evidence>
<dbReference type="OrthoDB" id="4288123at2"/>
<keyword evidence="1" id="KW-0285">Flavoprotein</keyword>
<proteinExistence type="predicted"/>
<evidence type="ECO:0000256" key="3">
    <source>
        <dbReference type="ARBA" id="ARBA00023002"/>
    </source>
</evidence>
<keyword evidence="7" id="KW-1185">Reference proteome</keyword>
<feature type="domain" description="Luciferase-like" evidence="5">
    <location>
        <begin position="28"/>
        <end position="228"/>
    </location>
</feature>
<dbReference type="GO" id="GO:0008726">
    <property type="term" value="F:alkanesulfonate monooxygenase activity"/>
    <property type="evidence" value="ECO:0007669"/>
    <property type="project" value="TreeGrafter"/>
</dbReference>
<evidence type="ECO:0000256" key="1">
    <source>
        <dbReference type="ARBA" id="ARBA00022630"/>
    </source>
</evidence>
<dbReference type="Pfam" id="PF00296">
    <property type="entry name" value="Bac_luciferase"/>
    <property type="match status" value="1"/>
</dbReference>
<evidence type="ECO:0000313" key="7">
    <source>
        <dbReference type="Proteomes" id="UP000035034"/>
    </source>
</evidence>
<reference evidence="6 7" key="1">
    <citation type="submission" date="2011-12" db="EMBL/GenBank/DDBJ databases">
        <title>Whole genome shotgun sequence of Gordonia effusa NBRC 100432.</title>
        <authorList>
            <person name="Yoshida I."/>
            <person name="Takarada H."/>
            <person name="Hosoyama A."/>
            <person name="Tsuchikane K."/>
            <person name="Katsumata H."/>
            <person name="Yamazaki S."/>
            <person name="Fujita N."/>
        </authorList>
    </citation>
    <scope>NUCLEOTIDE SEQUENCE [LARGE SCALE GENOMIC DNA]</scope>
    <source>
        <strain evidence="6 7">NBRC 100432</strain>
    </source>
</reference>
<dbReference type="EMBL" id="BAEH01000036">
    <property type="protein sequence ID" value="GAB17563.1"/>
    <property type="molecule type" value="Genomic_DNA"/>
</dbReference>
<dbReference type="InterPro" id="IPR036661">
    <property type="entry name" value="Luciferase-like_sf"/>
</dbReference>
<name>H0QXL2_9ACTN</name>
<dbReference type="InterPro" id="IPR050172">
    <property type="entry name" value="SsuD_RutA_monooxygenase"/>
</dbReference>
<evidence type="ECO:0000313" key="6">
    <source>
        <dbReference type="EMBL" id="GAB17563.1"/>
    </source>
</evidence>